<accession>A0ABY7FCU0</accession>
<evidence type="ECO:0000313" key="9">
    <source>
        <dbReference type="Proteomes" id="UP001164746"/>
    </source>
</evidence>
<evidence type="ECO:0000256" key="1">
    <source>
        <dbReference type="ARBA" id="ARBA00004141"/>
    </source>
</evidence>
<evidence type="ECO:0000259" key="7">
    <source>
        <dbReference type="Pfam" id="PF00520"/>
    </source>
</evidence>
<proteinExistence type="predicted"/>
<keyword evidence="9" id="KW-1185">Reference proteome</keyword>
<evidence type="ECO:0000256" key="6">
    <source>
        <dbReference type="SAM" id="Phobius"/>
    </source>
</evidence>
<evidence type="ECO:0000256" key="5">
    <source>
        <dbReference type="SAM" id="MobiDB-lite"/>
    </source>
</evidence>
<dbReference type="SUPFAM" id="SSF81324">
    <property type="entry name" value="Voltage-gated potassium channels"/>
    <property type="match status" value="1"/>
</dbReference>
<dbReference type="Pfam" id="PF00520">
    <property type="entry name" value="Ion_trans"/>
    <property type="match status" value="1"/>
</dbReference>
<feature type="domain" description="Ion transport" evidence="7">
    <location>
        <begin position="174"/>
        <end position="313"/>
    </location>
</feature>
<feature type="compositionally biased region" description="Low complexity" evidence="5">
    <location>
        <begin position="33"/>
        <end position="43"/>
    </location>
</feature>
<evidence type="ECO:0000256" key="4">
    <source>
        <dbReference type="ARBA" id="ARBA00023136"/>
    </source>
</evidence>
<protein>
    <submittedName>
        <fullName evidence="8">TPC1-like protein</fullName>
    </submittedName>
</protein>
<reference evidence="8" key="1">
    <citation type="submission" date="2022-11" db="EMBL/GenBank/DDBJ databases">
        <title>Centuries of genome instability and evolution in soft-shell clam transmissible cancer (bioRxiv).</title>
        <authorList>
            <person name="Hart S.F.M."/>
            <person name="Yonemitsu M.A."/>
            <person name="Giersch R.M."/>
            <person name="Beal B.F."/>
            <person name="Arriagada G."/>
            <person name="Davis B.W."/>
            <person name="Ostrander E.A."/>
            <person name="Goff S.P."/>
            <person name="Metzger M.J."/>
        </authorList>
    </citation>
    <scope>NUCLEOTIDE SEQUENCE</scope>
    <source>
        <strain evidence="8">MELC-2E11</strain>
        <tissue evidence="8">Siphon/mantle</tissue>
    </source>
</reference>
<keyword evidence="4 6" id="KW-0472">Membrane</keyword>
<dbReference type="EMBL" id="CP111022">
    <property type="protein sequence ID" value="WAR18837.1"/>
    <property type="molecule type" value="Genomic_DNA"/>
</dbReference>
<organism evidence="8 9">
    <name type="scientific">Mya arenaria</name>
    <name type="common">Soft-shell clam</name>
    <dbReference type="NCBI Taxonomy" id="6604"/>
    <lineage>
        <taxon>Eukaryota</taxon>
        <taxon>Metazoa</taxon>
        <taxon>Spiralia</taxon>
        <taxon>Lophotrochozoa</taxon>
        <taxon>Mollusca</taxon>
        <taxon>Bivalvia</taxon>
        <taxon>Autobranchia</taxon>
        <taxon>Heteroconchia</taxon>
        <taxon>Euheterodonta</taxon>
        <taxon>Imparidentia</taxon>
        <taxon>Neoheterodontei</taxon>
        <taxon>Myida</taxon>
        <taxon>Myoidea</taxon>
        <taxon>Myidae</taxon>
        <taxon>Mya</taxon>
    </lineage>
</organism>
<sequence>MSTSDPQAASAAVDIDTVSFTENYLEKEDSPLNNKSGENSNGNNDKEIPTIVIDTTDENKDDRTVTLRRKEAHFCEQAEAVTVDDYRYLEYLHPQSTFRRKEMIGSEKMISDAELRFAATLVHDAMEGRTVDIKTEARYVSDLINATNVLPTLIQVTMPVEALCLIYFTIRTVHNFHWRRTSRFFRDLKNICIIAIIAIRRAWRNMRRTIKEIIHVVVLFYFFIFVFALIAFQIFSSREDIKYPDGRPYFKTYFECVWELYVLVTTSNNPDVMIPALTKSRFYCIFFSVYIVVCFYMLLNVFLAVAYHSYNENMKDEIRRSSREKKKKLGQAFDVIKIDHNGMDMVTYRTWKRLMKLAKPGLSKNQVDLLMFDVAITSLALVFLVIGSAYTPTDSKL</sequence>
<evidence type="ECO:0000256" key="2">
    <source>
        <dbReference type="ARBA" id="ARBA00022692"/>
    </source>
</evidence>
<name>A0ABY7FCU0_MYAAR</name>
<feature type="region of interest" description="Disordered" evidence="5">
    <location>
        <begin position="25"/>
        <end position="48"/>
    </location>
</feature>
<dbReference type="Gene3D" id="1.10.287.70">
    <property type="match status" value="1"/>
</dbReference>
<keyword evidence="2 6" id="KW-0812">Transmembrane</keyword>
<feature type="transmembrane region" description="Helical" evidence="6">
    <location>
        <begin position="285"/>
        <end position="310"/>
    </location>
</feature>
<dbReference type="InterPro" id="IPR005821">
    <property type="entry name" value="Ion_trans_dom"/>
</dbReference>
<evidence type="ECO:0000313" key="8">
    <source>
        <dbReference type="EMBL" id="WAR18837.1"/>
    </source>
</evidence>
<dbReference type="PANTHER" id="PTHR46726">
    <property type="entry name" value="TWO PORE CHANNEL 3"/>
    <property type="match status" value="1"/>
</dbReference>
<evidence type="ECO:0000256" key="3">
    <source>
        <dbReference type="ARBA" id="ARBA00022989"/>
    </source>
</evidence>
<gene>
    <name evidence="8" type="ORF">MAR_000675</name>
</gene>
<feature type="transmembrane region" description="Helical" evidence="6">
    <location>
        <begin position="213"/>
        <end position="235"/>
    </location>
</feature>
<dbReference type="Proteomes" id="UP001164746">
    <property type="component" value="Chromosome 11"/>
</dbReference>
<keyword evidence="3 6" id="KW-1133">Transmembrane helix</keyword>
<comment type="subcellular location">
    <subcellularLocation>
        <location evidence="1">Membrane</location>
        <topology evidence="1">Multi-pass membrane protein</topology>
    </subcellularLocation>
</comment>
<dbReference type="PANTHER" id="PTHR46726:SF1">
    <property type="entry name" value="TWO-PORE CALCIUM CHANNEL 3"/>
    <property type="match status" value="1"/>
</dbReference>
<feature type="transmembrane region" description="Helical" evidence="6">
    <location>
        <begin position="369"/>
        <end position="390"/>
    </location>
</feature>